<proteinExistence type="predicted"/>
<dbReference type="CDD" id="cd00093">
    <property type="entry name" value="HTH_XRE"/>
    <property type="match status" value="1"/>
</dbReference>
<evidence type="ECO:0000259" key="1">
    <source>
        <dbReference type="PROSITE" id="PS50943"/>
    </source>
</evidence>
<organism evidence="2 3">
    <name type="scientific">Nocardia cyriacigeorgica</name>
    <dbReference type="NCBI Taxonomy" id="135487"/>
    <lineage>
        <taxon>Bacteria</taxon>
        <taxon>Bacillati</taxon>
        <taxon>Actinomycetota</taxon>
        <taxon>Actinomycetes</taxon>
        <taxon>Mycobacteriales</taxon>
        <taxon>Nocardiaceae</taxon>
        <taxon>Nocardia</taxon>
    </lineage>
</organism>
<comment type="caution">
    <text evidence="2">The sequence shown here is derived from an EMBL/GenBank/DDBJ whole genome shotgun (WGS) entry which is preliminary data.</text>
</comment>
<dbReference type="InterPro" id="IPR010982">
    <property type="entry name" value="Lambda_DNA-bd_dom_sf"/>
</dbReference>
<dbReference type="Pfam" id="PF13560">
    <property type="entry name" value="HTH_31"/>
    <property type="match status" value="1"/>
</dbReference>
<accession>A0A6P1DBA7</accession>
<dbReference type="AlphaFoldDB" id="A0A6P1DBA7"/>
<dbReference type="InterPro" id="IPR043917">
    <property type="entry name" value="DUF5753"/>
</dbReference>
<evidence type="ECO:0000313" key="3">
    <source>
        <dbReference type="Proteomes" id="UP000468928"/>
    </source>
</evidence>
<evidence type="ECO:0000313" key="2">
    <source>
        <dbReference type="EMBL" id="NEW47777.1"/>
    </source>
</evidence>
<dbReference type="Gene3D" id="1.10.260.40">
    <property type="entry name" value="lambda repressor-like DNA-binding domains"/>
    <property type="match status" value="1"/>
</dbReference>
<reference evidence="2 3" key="1">
    <citation type="submission" date="2020-01" db="EMBL/GenBank/DDBJ databases">
        <title>Genetics and antimicrobial susceptibilities of Nocardia species isolated from the soil; a comparison with species isolated from humans.</title>
        <authorList>
            <person name="Carrasco G."/>
            <person name="Monzon S."/>
            <person name="Sansegundo M."/>
            <person name="Garcia E."/>
            <person name="Garrido N."/>
            <person name="Medina M.J."/>
            <person name="Villalon P."/>
            <person name="Ramirez-Arocha A.C."/>
            <person name="Jimenez P."/>
            <person name="Cuesta I."/>
            <person name="Valdezate S."/>
        </authorList>
    </citation>
    <scope>NUCLEOTIDE SEQUENCE [LARGE SCALE GENOMIC DNA]</scope>
    <source>
        <strain evidence="2 3">CNM20110639</strain>
    </source>
</reference>
<dbReference type="SMART" id="SM00530">
    <property type="entry name" value="HTH_XRE"/>
    <property type="match status" value="1"/>
</dbReference>
<dbReference type="PROSITE" id="PS50943">
    <property type="entry name" value="HTH_CROC1"/>
    <property type="match status" value="1"/>
</dbReference>
<dbReference type="InterPro" id="IPR001387">
    <property type="entry name" value="Cro/C1-type_HTH"/>
</dbReference>
<dbReference type="RefSeq" id="WP_163826219.1">
    <property type="nucleotide sequence ID" value="NZ_JAAGUY010000022.1"/>
</dbReference>
<dbReference type="Proteomes" id="UP000468928">
    <property type="component" value="Unassembled WGS sequence"/>
</dbReference>
<protein>
    <submittedName>
        <fullName evidence="2">Helix-turn-helix domain-containing protein</fullName>
    </submittedName>
</protein>
<dbReference type="EMBL" id="JAAGUZ010000102">
    <property type="protein sequence ID" value="NEW47777.1"/>
    <property type="molecule type" value="Genomic_DNA"/>
</dbReference>
<dbReference type="GO" id="GO:0003677">
    <property type="term" value="F:DNA binding"/>
    <property type="evidence" value="ECO:0007669"/>
    <property type="project" value="InterPro"/>
</dbReference>
<dbReference type="SUPFAM" id="SSF47413">
    <property type="entry name" value="lambda repressor-like DNA-binding domains"/>
    <property type="match status" value="1"/>
</dbReference>
<feature type="domain" description="HTH cro/C1-type" evidence="1">
    <location>
        <begin position="17"/>
        <end position="71"/>
    </location>
</feature>
<gene>
    <name evidence="2" type="ORF">GV789_25570</name>
</gene>
<sequence length="294" mass="32664">MQDTGSTLPRRQLGRYLMDWRTRVGLSQPQAAELLGIGSSSLYRLEHGQNGRVNVGHVEAACELYGVPDLLTTAFTGLAKQANVKSWWHEFGHLIPRDFDVYFGLESAAVRITTFQPELVPGLFQTADYVRALNRDLHPDATAEQHAGWVQLKMKRQHIVTRKRRPTTIDAVIGEAGLRRVNGGPKVMAGQLRKLADISTLPNVELRVLPFNAGFPTGRGLGPCVILEFGPEGSRKPVEPPVVFIEGSSVGNLYLEKPEDVASYHRTYDSIRQRSLDAVSSRNLLRQVAKEYLA</sequence>
<name>A0A6P1DBA7_9NOCA</name>
<dbReference type="Pfam" id="PF19054">
    <property type="entry name" value="DUF5753"/>
    <property type="match status" value="1"/>
</dbReference>